<gene>
    <name evidence="8" type="ordered locus">Plabr_2448</name>
</gene>
<feature type="transmembrane region" description="Helical" evidence="5">
    <location>
        <begin position="101"/>
        <end position="120"/>
    </location>
</feature>
<evidence type="ECO:0000259" key="6">
    <source>
        <dbReference type="PROSITE" id="PS51371"/>
    </source>
</evidence>
<dbReference type="SMART" id="SM01091">
    <property type="entry name" value="CorC_HlyC"/>
    <property type="match status" value="1"/>
</dbReference>
<dbReference type="HOGENOM" id="CLU_651620_0_0_0"/>
<dbReference type="Gene3D" id="3.10.580.10">
    <property type="entry name" value="CBS-domain"/>
    <property type="match status" value="1"/>
</dbReference>
<dbReference type="PANTHER" id="PTHR22777">
    <property type="entry name" value="HEMOLYSIN-RELATED"/>
    <property type="match status" value="1"/>
</dbReference>
<dbReference type="AlphaFoldDB" id="F0SNX3"/>
<dbReference type="Gene3D" id="3.30.465.10">
    <property type="match status" value="1"/>
</dbReference>
<feature type="domain" description="CBS" evidence="6">
    <location>
        <begin position="274"/>
        <end position="333"/>
    </location>
</feature>
<evidence type="ECO:0000259" key="7">
    <source>
        <dbReference type="PROSITE" id="PS51846"/>
    </source>
</evidence>
<dbReference type="InterPro" id="IPR002550">
    <property type="entry name" value="CNNM"/>
</dbReference>
<dbReference type="InterPro" id="IPR000644">
    <property type="entry name" value="CBS_dom"/>
</dbReference>
<dbReference type="Pfam" id="PF01595">
    <property type="entry name" value="CNNM"/>
    <property type="match status" value="1"/>
</dbReference>
<feature type="transmembrane region" description="Helical" evidence="5">
    <location>
        <begin position="12"/>
        <end position="31"/>
    </location>
</feature>
<dbReference type="InterPro" id="IPR005170">
    <property type="entry name" value="Transptr-assoc_dom"/>
</dbReference>
<evidence type="ECO:0008006" key="10">
    <source>
        <dbReference type="Google" id="ProtNLM"/>
    </source>
</evidence>
<evidence type="ECO:0000256" key="3">
    <source>
        <dbReference type="PROSITE-ProRule" id="PRU00703"/>
    </source>
</evidence>
<sequence>MIDQLWSTLGIWLPGVGIMFALTCLSGFFSGSETALFSLSRDDLQSFRSGNVNEKQIVTLLGDSSRLLTAILFWNLIINLSYFAVSVVVARRLSVVGLNEGAWVISFGGLVGIILMGEVLPKSLSVAFPRSISKLVVWPLTISVRLVDRIIPAMLVITRSLQRGFWPDLREEAVLDAEDLEKAVDLTSQSNEVMEQERAILHHILDLKEITAEELMRPRGTYVTVTEPVAWRDIGFSLPPGGFAAIVESGSDQVVGVYWMNGTIYNARKGLRSFRESVIYVPWCAHAARVLGQMREKLCHCAVVVDEYGETIGVLTQQDLLDTIFSVSPSRARLILKREAILKIGEDAYHLDGLTTLRFLAQHLDIPFDGDDEPIVTVAGLLHQHLKRFPEVGDECPWQGWKLRVFDVSGPSRIRVLMEKTSGESARNGGND</sequence>
<evidence type="ECO:0000313" key="9">
    <source>
        <dbReference type="Proteomes" id="UP000006860"/>
    </source>
</evidence>
<dbReference type="Pfam" id="PF03471">
    <property type="entry name" value="CorC_HlyC"/>
    <property type="match status" value="1"/>
</dbReference>
<evidence type="ECO:0000256" key="1">
    <source>
        <dbReference type="ARBA" id="ARBA00022737"/>
    </source>
</evidence>
<dbReference type="Pfam" id="PF00571">
    <property type="entry name" value="CBS"/>
    <property type="match status" value="1"/>
</dbReference>
<dbReference type="PANTHER" id="PTHR22777:SF17">
    <property type="entry name" value="UPF0053 PROTEIN SLL0260"/>
    <property type="match status" value="1"/>
</dbReference>
<proteinExistence type="predicted"/>
<dbReference type="EMBL" id="CP002546">
    <property type="protein sequence ID" value="ADY60049.1"/>
    <property type="molecule type" value="Genomic_DNA"/>
</dbReference>
<dbReference type="KEGG" id="pbs:Plabr_2448"/>
<dbReference type="OrthoDB" id="235333at2"/>
<dbReference type="STRING" id="756272.Plabr_2448"/>
<reference evidence="9" key="1">
    <citation type="submission" date="2011-02" db="EMBL/GenBank/DDBJ databases">
        <title>The complete genome of Planctomyces brasiliensis DSM 5305.</title>
        <authorList>
            <person name="Lucas S."/>
            <person name="Copeland A."/>
            <person name="Lapidus A."/>
            <person name="Bruce D."/>
            <person name="Goodwin L."/>
            <person name="Pitluck S."/>
            <person name="Kyrpides N."/>
            <person name="Mavromatis K."/>
            <person name="Pagani I."/>
            <person name="Ivanova N."/>
            <person name="Ovchinnikova G."/>
            <person name="Lu M."/>
            <person name="Detter J.C."/>
            <person name="Han C."/>
            <person name="Land M."/>
            <person name="Hauser L."/>
            <person name="Markowitz V."/>
            <person name="Cheng J.-F."/>
            <person name="Hugenholtz P."/>
            <person name="Woyke T."/>
            <person name="Wu D."/>
            <person name="Tindall B."/>
            <person name="Pomrenke H.G."/>
            <person name="Brambilla E."/>
            <person name="Klenk H.-P."/>
            <person name="Eisen J.A."/>
        </authorList>
    </citation>
    <scope>NUCLEOTIDE SEQUENCE [LARGE SCALE GENOMIC DNA]</scope>
    <source>
        <strain evidence="9">ATCC 49424 / DSM 5305 / JCM 21570 / NBRC 103401 / IFAM 1448</strain>
    </source>
</reference>
<dbReference type="PROSITE" id="PS51846">
    <property type="entry name" value="CNNM"/>
    <property type="match status" value="1"/>
</dbReference>
<dbReference type="GO" id="GO:0050660">
    <property type="term" value="F:flavin adenine dinucleotide binding"/>
    <property type="evidence" value="ECO:0007669"/>
    <property type="project" value="InterPro"/>
</dbReference>
<dbReference type="SUPFAM" id="SSF54631">
    <property type="entry name" value="CBS-domain pair"/>
    <property type="match status" value="1"/>
</dbReference>
<accession>F0SNX3</accession>
<dbReference type="GO" id="GO:0005886">
    <property type="term" value="C:plasma membrane"/>
    <property type="evidence" value="ECO:0007669"/>
    <property type="project" value="TreeGrafter"/>
</dbReference>
<dbReference type="InterPro" id="IPR016169">
    <property type="entry name" value="FAD-bd_PCMH_sub2"/>
</dbReference>
<keyword evidence="4 5" id="KW-1133">Transmembrane helix</keyword>
<dbReference type="InterPro" id="IPR046342">
    <property type="entry name" value="CBS_dom_sf"/>
</dbReference>
<keyword evidence="9" id="KW-1185">Reference proteome</keyword>
<evidence type="ECO:0000256" key="5">
    <source>
        <dbReference type="SAM" id="Phobius"/>
    </source>
</evidence>
<evidence type="ECO:0000256" key="2">
    <source>
        <dbReference type="ARBA" id="ARBA00023122"/>
    </source>
</evidence>
<name>F0SNX3_RUBBR</name>
<dbReference type="PROSITE" id="PS51371">
    <property type="entry name" value="CBS"/>
    <property type="match status" value="1"/>
</dbReference>
<keyword evidence="1" id="KW-0677">Repeat</keyword>
<keyword evidence="4 5" id="KW-0472">Membrane</keyword>
<dbReference type="InterPro" id="IPR036318">
    <property type="entry name" value="FAD-bd_PCMH-like_sf"/>
</dbReference>
<dbReference type="eggNOG" id="COG1253">
    <property type="taxonomic scope" value="Bacteria"/>
</dbReference>
<organism evidence="8 9">
    <name type="scientific">Rubinisphaera brasiliensis (strain ATCC 49424 / DSM 5305 / JCM 21570 / IAM 15109 / NBRC 103401 / IFAM 1448)</name>
    <name type="common">Planctomyces brasiliensis</name>
    <dbReference type="NCBI Taxonomy" id="756272"/>
    <lineage>
        <taxon>Bacteria</taxon>
        <taxon>Pseudomonadati</taxon>
        <taxon>Planctomycetota</taxon>
        <taxon>Planctomycetia</taxon>
        <taxon>Planctomycetales</taxon>
        <taxon>Planctomycetaceae</taxon>
        <taxon>Rubinisphaera</taxon>
    </lineage>
</organism>
<dbReference type="Proteomes" id="UP000006860">
    <property type="component" value="Chromosome"/>
</dbReference>
<keyword evidence="4 5" id="KW-0812">Transmembrane</keyword>
<evidence type="ECO:0000256" key="4">
    <source>
        <dbReference type="PROSITE-ProRule" id="PRU01193"/>
    </source>
</evidence>
<evidence type="ECO:0000313" key="8">
    <source>
        <dbReference type="EMBL" id="ADY60049.1"/>
    </source>
</evidence>
<keyword evidence="2 3" id="KW-0129">CBS domain</keyword>
<feature type="transmembrane region" description="Helical" evidence="5">
    <location>
        <begin position="67"/>
        <end position="89"/>
    </location>
</feature>
<dbReference type="SUPFAM" id="SSF56176">
    <property type="entry name" value="FAD-binding/transporter-associated domain-like"/>
    <property type="match status" value="1"/>
</dbReference>
<protein>
    <recommendedName>
        <fullName evidence="10">CNNM transmembrane domain-containing protein</fullName>
    </recommendedName>
</protein>
<feature type="domain" description="CNNM transmembrane" evidence="7">
    <location>
        <begin position="8"/>
        <end position="197"/>
    </location>
</feature>